<evidence type="ECO:0000256" key="3">
    <source>
        <dbReference type="SAM" id="MobiDB-lite"/>
    </source>
</evidence>
<evidence type="ECO:0000313" key="4">
    <source>
        <dbReference type="EMBL" id="CAG7718040.1"/>
    </source>
</evidence>
<name>A0A8J2JJ31_9HEXA</name>
<proteinExistence type="predicted"/>
<dbReference type="OrthoDB" id="1394818at2759"/>
<dbReference type="EMBL" id="CAJVCH010050498">
    <property type="protein sequence ID" value="CAG7718040.1"/>
    <property type="molecule type" value="Genomic_DNA"/>
</dbReference>
<evidence type="ECO:0000313" key="5">
    <source>
        <dbReference type="Proteomes" id="UP000708208"/>
    </source>
</evidence>
<dbReference type="Pfam" id="PF12799">
    <property type="entry name" value="LRR_4"/>
    <property type="match status" value="1"/>
</dbReference>
<dbReference type="SMART" id="SM00369">
    <property type="entry name" value="LRR_TYP"/>
    <property type="match status" value="3"/>
</dbReference>
<reference evidence="4" key="1">
    <citation type="submission" date="2021-06" db="EMBL/GenBank/DDBJ databases">
        <authorList>
            <person name="Hodson N. C."/>
            <person name="Mongue J. A."/>
            <person name="Jaron S. K."/>
        </authorList>
    </citation>
    <scope>NUCLEOTIDE SEQUENCE</scope>
</reference>
<dbReference type="PANTHER" id="PTHR48051">
    <property type="match status" value="1"/>
</dbReference>
<keyword evidence="2" id="KW-0677">Repeat</keyword>
<gene>
    <name evidence="4" type="ORF">AFUS01_LOCUS7463</name>
</gene>
<keyword evidence="5" id="KW-1185">Reference proteome</keyword>
<dbReference type="InterPro" id="IPR025875">
    <property type="entry name" value="Leu-rich_rpt_4"/>
</dbReference>
<dbReference type="PANTHER" id="PTHR48051:SF54">
    <property type="entry name" value="LEUCINE-RICH REPEAT-CONTAINING PROTEIN"/>
    <property type="match status" value="1"/>
</dbReference>
<dbReference type="GO" id="GO:0005737">
    <property type="term" value="C:cytoplasm"/>
    <property type="evidence" value="ECO:0007669"/>
    <property type="project" value="TreeGrafter"/>
</dbReference>
<feature type="compositionally biased region" description="Polar residues" evidence="3">
    <location>
        <begin position="19"/>
        <end position="39"/>
    </location>
</feature>
<organism evidence="4 5">
    <name type="scientific">Allacma fusca</name>
    <dbReference type="NCBI Taxonomy" id="39272"/>
    <lineage>
        <taxon>Eukaryota</taxon>
        <taxon>Metazoa</taxon>
        <taxon>Ecdysozoa</taxon>
        <taxon>Arthropoda</taxon>
        <taxon>Hexapoda</taxon>
        <taxon>Collembola</taxon>
        <taxon>Symphypleona</taxon>
        <taxon>Sminthuridae</taxon>
        <taxon>Allacma</taxon>
    </lineage>
</organism>
<dbReference type="InterPro" id="IPR003591">
    <property type="entry name" value="Leu-rich_rpt_typical-subtyp"/>
</dbReference>
<evidence type="ECO:0000256" key="2">
    <source>
        <dbReference type="ARBA" id="ARBA00022737"/>
    </source>
</evidence>
<protein>
    <submittedName>
        <fullName evidence="4">Uncharacterized protein</fullName>
    </submittedName>
</protein>
<dbReference type="Proteomes" id="UP000708208">
    <property type="component" value="Unassembled WGS sequence"/>
</dbReference>
<feature type="compositionally biased region" description="Polar residues" evidence="3">
    <location>
        <begin position="1"/>
        <end position="11"/>
    </location>
</feature>
<evidence type="ECO:0000256" key="1">
    <source>
        <dbReference type="ARBA" id="ARBA00022614"/>
    </source>
</evidence>
<sequence>MTGNITPSMGSGVNAGGSAPSSGPVTPSSALIPTSKESTNNNNNNNSHGSRRTHTIMSPEEANAGKRSFWSELELTGNIRNLSLEIFDLSHLTHLYINDNSLTKIPGDINRLVNLTVLDASNNKLRSLPPEIGDLCRLREFLLNNNYLRNFPCEMGRLFNLQTLSIKGNPLPADIVNLQAEVNGTSKLLTYLLDSLPGPWGGPWQPHEYFEHLWQEFCFLHYF</sequence>
<dbReference type="InterPro" id="IPR050216">
    <property type="entry name" value="LRR_domain-containing"/>
</dbReference>
<dbReference type="AlphaFoldDB" id="A0A8J2JJ31"/>
<keyword evidence="1" id="KW-0433">Leucine-rich repeat</keyword>
<feature type="region of interest" description="Disordered" evidence="3">
    <location>
        <begin position="1"/>
        <end position="57"/>
    </location>
</feature>
<accession>A0A8J2JJ31</accession>
<dbReference type="InterPro" id="IPR001611">
    <property type="entry name" value="Leu-rich_rpt"/>
</dbReference>
<comment type="caution">
    <text evidence="4">The sequence shown here is derived from an EMBL/GenBank/DDBJ whole genome shotgun (WGS) entry which is preliminary data.</text>
</comment>
<dbReference type="PROSITE" id="PS51450">
    <property type="entry name" value="LRR"/>
    <property type="match status" value="2"/>
</dbReference>